<evidence type="ECO:0000313" key="2">
    <source>
        <dbReference type="EMBL" id="KAK0470842.1"/>
    </source>
</evidence>
<dbReference type="EMBL" id="JAUEPR010000058">
    <property type="protein sequence ID" value="KAK0470842.1"/>
    <property type="molecule type" value="Genomic_DNA"/>
</dbReference>
<accession>A0AA39NS42</accession>
<organism evidence="2 3">
    <name type="scientific">Armillaria novae-zelandiae</name>
    <dbReference type="NCBI Taxonomy" id="153914"/>
    <lineage>
        <taxon>Eukaryota</taxon>
        <taxon>Fungi</taxon>
        <taxon>Dikarya</taxon>
        <taxon>Basidiomycota</taxon>
        <taxon>Agaricomycotina</taxon>
        <taxon>Agaricomycetes</taxon>
        <taxon>Agaricomycetidae</taxon>
        <taxon>Agaricales</taxon>
        <taxon>Marasmiineae</taxon>
        <taxon>Physalacriaceae</taxon>
        <taxon>Armillaria</taxon>
    </lineage>
</organism>
<gene>
    <name evidence="2" type="ORF">IW261DRAFT_1425679</name>
</gene>
<protein>
    <submittedName>
        <fullName evidence="2">Uncharacterized protein</fullName>
    </submittedName>
</protein>
<feature type="region of interest" description="Disordered" evidence="1">
    <location>
        <begin position="395"/>
        <end position="416"/>
    </location>
</feature>
<feature type="region of interest" description="Disordered" evidence="1">
    <location>
        <begin position="153"/>
        <end position="173"/>
    </location>
</feature>
<comment type="caution">
    <text evidence="2">The sequence shown here is derived from an EMBL/GenBank/DDBJ whole genome shotgun (WGS) entry which is preliminary data.</text>
</comment>
<evidence type="ECO:0000313" key="3">
    <source>
        <dbReference type="Proteomes" id="UP001175227"/>
    </source>
</evidence>
<proteinExistence type="predicted"/>
<keyword evidence="3" id="KW-1185">Reference proteome</keyword>
<sequence>MILISSFKHYHGSRRSRRLGRRLDGTSRPSLPATGAPWHLPPLRVHMPMPILVSIAGSDFLASGAHAKRTSVDNKDDGRTYREVCVHGRLRTFESARSGGAVIQIGLQMSESVCTGSKNSIHHFSHPLARIPTPYMDREAMCLFSARAHEGKCRAGPSRQSDTASKNTSKMEKELWNETKENKAHREAVRDSTAHVQEGRDLGDSLVTEVVRSWLARYSMYNREEDEKKAHRQQSDVYYPFVLLGHCVTEYCPSLIVACKSTRIQQYFGEMGVTSKAQAYSHDIGPSFRPTSYQLPRRTASYKHHPGPLEIIIPTLLESLFRDCSRGCRIEVSQKDDDSGPGKSEGTWTFIVKKERRRHLKRTLGNEIQPWGLVYRPILMIVELQTRVEVSLEDMEAPGRERTDSLRGYGKDSLPG</sequence>
<name>A0AA39NS42_9AGAR</name>
<reference evidence="2" key="1">
    <citation type="submission" date="2023-06" db="EMBL/GenBank/DDBJ databases">
        <authorList>
            <consortium name="Lawrence Berkeley National Laboratory"/>
            <person name="Ahrendt S."/>
            <person name="Sahu N."/>
            <person name="Indic B."/>
            <person name="Wong-Bajracharya J."/>
            <person name="Merenyi Z."/>
            <person name="Ke H.-M."/>
            <person name="Monk M."/>
            <person name="Kocsube S."/>
            <person name="Drula E."/>
            <person name="Lipzen A."/>
            <person name="Balint B."/>
            <person name="Henrissat B."/>
            <person name="Andreopoulos B."/>
            <person name="Martin F.M."/>
            <person name="Harder C.B."/>
            <person name="Rigling D."/>
            <person name="Ford K.L."/>
            <person name="Foster G.D."/>
            <person name="Pangilinan J."/>
            <person name="Papanicolaou A."/>
            <person name="Barry K."/>
            <person name="LaButti K."/>
            <person name="Viragh M."/>
            <person name="Koriabine M."/>
            <person name="Yan M."/>
            <person name="Riley R."/>
            <person name="Champramary S."/>
            <person name="Plett K.L."/>
            <person name="Tsai I.J."/>
            <person name="Slot J."/>
            <person name="Sipos G."/>
            <person name="Plett J."/>
            <person name="Nagy L.G."/>
            <person name="Grigoriev I.V."/>
        </authorList>
    </citation>
    <scope>NUCLEOTIDE SEQUENCE</scope>
    <source>
        <strain evidence="2">ICMP 16352</strain>
    </source>
</reference>
<evidence type="ECO:0000256" key="1">
    <source>
        <dbReference type="SAM" id="MobiDB-lite"/>
    </source>
</evidence>
<feature type="region of interest" description="Disordered" evidence="1">
    <location>
        <begin position="178"/>
        <end position="197"/>
    </location>
</feature>
<dbReference type="AlphaFoldDB" id="A0AA39NS42"/>
<dbReference type="Proteomes" id="UP001175227">
    <property type="component" value="Unassembled WGS sequence"/>
</dbReference>
<feature type="region of interest" description="Disordered" evidence="1">
    <location>
        <begin position="15"/>
        <end position="35"/>
    </location>
</feature>
<feature type="compositionally biased region" description="Polar residues" evidence="1">
    <location>
        <begin position="158"/>
        <end position="168"/>
    </location>
</feature>